<comment type="caution">
    <text evidence="1">The sequence shown here is derived from an EMBL/GenBank/DDBJ whole genome shotgun (WGS) entry which is preliminary data.</text>
</comment>
<dbReference type="Proteomes" id="UP000718593">
    <property type="component" value="Unassembled WGS sequence"/>
</dbReference>
<dbReference type="AlphaFoldDB" id="A0A930BVY4"/>
<sequence length="62" mass="7103">IARAAKSVQETRSLNLKERQAVAKEAREKLLREQAETLDDEVKSGGLDEEQAMFWRKKFLGV</sequence>
<proteinExistence type="predicted"/>
<name>A0A930BVY4_9RHOO</name>
<gene>
    <name evidence="1" type="ORF">HXL68_06920</name>
</gene>
<feature type="non-terminal residue" evidence="1">
    <location>
        <position position="1"/>
    </location>
</feature>
<dbReference type="EMBL" id="JABZMI010000107">
    <property type="protein sequence ID" value="MBF1164755.1"/>
    <property type="molecule type" value="Genomic_DNA"/>
</dbReference>
<protein>
    <submittedName>
        <fullName evidence="1">Small terminase subunit</fullName>
    </submittedName>
</protein>
<evidence type="ECO:0000313" key="1">
    <source>
        <dbReference type="EMBL" id="MBF1164755.1"/>
    </source>
</evidence>
<organism evidence="1 2">
    <name type="scientific">Dechloromonas agitata</name>
    <dbReference type="NCBI Taxonomy" id="73030"/>
    <lineage>
        <taxon>Bacteria</taxon>
        <taxon>Pseudomonadati</taxon>
        <taxon>Pseudomonadota</taxon>
        <taxon>Betaproteobacteria</taxon>
        <taxon>Rhodocyclales</taxon>
        <taxon>Azonexaceae</taxon>
        <taxon>Dechloromonas</taxon>
    </lineage>
</organism>
<accession>A0A930BVY4</accession>
<reference evidence="1" key="1">
    <citation type="submission" date="2020-04" db="EMBL/GenBank/DDBJ databases">
        <title>Deep metagenomics examines the oral microbiome during advanced dental caries in children, revealing novel taxa and co-occurrences with host molecules.</title>
        <authorList>
            <person name="Baker J.L."/>
            <person name="Morton J.T."/>
            <person name="Dinis M."/>
            <person name="Alvarez R."/>
            <person name="Tran N.C."/>
            <person name="Knight R."/>
            <person name="Edlund A."/>
        </authorList>
    </citation>
    <scope>NUCLEOTIDE SEQUENCE</scope>
    <source>
        <strain evidence="1">JCVI_32_bin.24</strain>
    </source>
</reference>
<evidence type="ECO:0000313" key="2">
    <source>
        <dbReference type="Proteomes" id="UP000718593"/>
    </source>
</evidence>